<dbReference type="Gene3D" id="4.10.81.10">
    <property type="entry name" value="Cytochrome c oxidase, subunit 8"/>
    <property type="match status" value="1"/>
</dbReference>
<keyword evidence="8" id="KW-0472">Membrane</keyword>
<keyword evidence="7" id="KW-0496">Mitochondrion</keyword>
<keyword evidence="4" id="KW-0812">Transmembrane</keyword>
<protein>
    <submittedName>
        <fullName evidence="9">Uncharacterized protein</fullName>
    </submittedName>
</protein>
<evidence type="ECO:0000256" key="2">
    <source>
        <dbReference type="ARBA" id="ARBA00004673"/>
    </source>
</evidence>
<organism evidence="9 10">
    <name type="scientific">Scylla paramamosain</name>
    <name type="common">Mud crab</name>
    <dbReference type="NCBI Taxonomy" id="85552"/>
    <lineage>
        <taxon>Eukaryota</taxon>
        <taxon>Metazoa</taxon>
        <taxon>Ecdysozoa</taxon>
        <taxon>Arthropoda</taxon>
        <taxon>Crustacea</taxon>
        <taxon>Multicrustacea</taxon>
        <taxon>Malacostraca</taxon>
        <taxon>Eumalacostraca</taxon>
        <taxon>Eucarida</taxon>
        <taxon>Decapoda</taxon>
        <taxon>Pleocyemata</taxon>
        <taxon>Brachyura</taxon>
        <taxon>Eubrachyura</taxon>
        <taxon>Portunoidea</taxon>
        <taxon>Portunidae</taxon>
        <taxon>Portuninae</taxon>
        <taxon>Scylla</taxon>
    </lineage>
</organism>
<name>A0AAW0SWF8_SCYPA</name>
<evidence type="ECO:0000256" key="5">
    <source>
        <dbReference type="ARBA" id="ARBA00022792"/>
    </source>
</evidence>
<dbReference type="GO" id="GO:0005743">
    <property type="term" value="C:mitochondrial inner membrane"/>
    <property type="evidence" value="ECO:0007669"/>
    <property type="project" value="UniProtKB-SubCell"/>
</dbReference>
<evidence type="ECO:0000256" key="7">
    <source>
        <dbReference type="ARBA" id="ARBA00023128"/>
    </source>
</evidence>
<evidence type="ECO:0000256" key="3">
    <source>
        <dbReference type="ARBA" id="ARBA00010117"/>
    </source>
</evidence>
<comment type="caution">
    <text evidence="9">The sequence shown here is derived from an EMBL/GenBank/DDBJ whole genome shotgun (WGS) entry which is preliminary data.</text>
</comment>
<keyword evidence="10" id="KW-1185">Reference proteome</keyword>
<keyword evidence="5" id="KW-0999">Mitochondrion inner membrane</keyword>
<evidence type="ECO:0000256" key="4">
    <source>
        <dbReference type="ARBA" id="ARBA00022692"/>
    </source>
</evidence>
<dbReference type="Pfam" id="PF02285">
    <property type="entry name" value="COX8"/>
    <property type="match status" value="1"/>
</dbReference>
<reference evidence="9 10" key="1">
    <citation type="submission" date="2023-03" db="EMBL/GenBank/DDBJ databases">
        <title>High-quality genome of Scylla paramamosain provides insights in environmental adaptation.</title>
        <authorList>
            <person name="Zhang L."/>
        </authorList>
    </citation>
    <scope>NUCLEOTIDE SEQUENCE [LARGE SCALE GENOMIC DNA]</scope>
    <source>
        <strain evidence="9">LZ_2023a</strain>
        <tissue evidence="9">Muscle</tissue>
    </source>
</reference>
<dbReference type="PANTHER" id="PTHR16717:SF5">
    <property type="entry name" value="CYTOCHROME C OXIDASE SUBUNIT 8, ISOFORM A"/>
    <property type="match status" value="1"/>
</dbReference>
<comment type="pathway">
    <text evidence="2">Energy metabolism; oxidative phosphorylation.</text>
</comment>
<keyword evidence="6" id="KW-1133">Transmembrane helix</keyword>
<comment type="similarity">
    <text evidence="3">Belongs to the cytochrome c oxidase VIII family.</text>
</comment>
<gene>
    <name evidence="9" type="ORF">O3P69_019190</name>
</gene>
<sequence>MSLRAALSRLPHAANTSLVPVRANHVVSAPPRNKVSFLEKVCHGIVIVTGCSFVPAWVLVNIKEYRGRPE</sequence>
<dbReference type="AlphaFoldDB" id="A0AAW0SWF8"/>
<dbReference type="Proteomes" id="UP001487740">
    <property type="component" value="Unassembled WGS sequence"/>
</dbReference>
<dbReference type="InterPro" id="IPR036548">
    <property type="entry name" value="Cyt_c_oxidase_su8_sf"/>
</dbReference>
<evidence type="ECO:0000256" key="8">
    <source>
        <dbReference type="ARBA" id="ARBA00023136"/>
    </source>
</evidence>
<accession>A0AAW0SWF8</accession>
<evidence type="ECO:0000256" key="1">
    <source>
        <dbReference type="ARBA" id="ARBA00004434"/>
    </source>
</evidence>
<proteinExistence type="inferred from homology"/>
<dbReference type="PANTHER" id="PTHR16717">
    <property type="entry name" value="CYTOCHROME C OXIDASE POLYPEPTIDE VIII"/>
    <property type="match status" value="1"/>
</dbReference>
<evidence type="ECO:0000313" key="10">
    <source>
        <dbReference type="Proteomes" id="UP001487740"/>
    </source>
</evidence>
<evidence type="ECO:0000313" key="9">
    <source>
        <dbReference type="EMBL" id="KAK8379167.1"/>
    </source>
</evidence>
<dbReference type="GO" id="GO:0006123">
    <property type="term" value="P:mitochondrial electron transport, cytochrome c to oxygen"/>
    <property type="evidence" value="ECO:0007669"/>
    <property type="project" value="InterPro"/>
</dbReference>
<comment type="subcellular location">
    <subcellularLocation>
        <location evidence="1">Mitochondrion inner membrane</location>
        <topology evidence="1">Single-pass membrane protein</topology>
    </subcellularLocation>
</comment>
<evidence type="ECO:0000256" key="6">
    <source>
        <dbReference type="ARBA" id="ARBA00022989"/>
    </source>
</evidence>
<dbReference type="EMBL" id="JARAKH010000043">
    <property type="protein sequence ID" value="KAK8379167.1"/>
    <property type="molecule type" value="Genomic_DNA"/>
</dbReference>
<dbReference type="GO" id="GO:0045277">
    <property type="term" value="C:respiratory chain complex IV"/>
    <property type="evidence" value="ECO:0007669"/>
    <property type="project" value="InterPro"/>
</dbReference>
<dbReference type="InterPro" id="IPR003205">
    <property type="entry name" value="Cyt_c_oxidase_su8"/>
</dbReference>